<dbReference type="AlphaFoldDB" id="F8N5N7"/>
<dbReference type="eggNOG" id="ENOG502ZAS7">
    <property type="taxonomic scope" value="Bacteria"/>
</dbReference>
<evidence type="ECO:0000313" key="3">
    <source>
        <dbReference type="EMBL" id="EGN58195.1"/>
    </source>
</evidence>
<dbReference type="STRING" id="688246.Premu_2849"/>
<organism evidence="3 4">
    <name type="scientific">Hallella multisaccharivorax DSM 17128</name>
    <dbReference type="NCBI Taxonomy" id="688246"/>
    <lineage>
        <taxon>Bacteria</taxon>
        <taxon>Pseudomonadati</taxon>
        <taxon>Bacteroidota</taxon>
        <taxon>Bacteroidia</taxon>
        <taxon>Bacteroidales</taxon>
        <taxon>Prevotellaceae</taxon>
        <taxon>Hallella</taxon>
    </lineage>
</organism>
<dbReference type="OrthoDB" id="1050708at2"/>
<dbReference type="Pfam" id="PF14274">
    <property type="entry name" value="BT_3044-like_C"/>
    <property type="match status" value="1"/>
</dbReference>
<evidence type="ECO:0000259" key="2">
    <source>
        <dbReference type="Pfam" id="PF14274"/>
    </source>
</evidence>
<dbReference type="Gene3D" id="2.60.40.1740">
    <property type="entry name" value="hypothetical protein (bacova_03559)"/>
    <property type="match status" value="1"/>
</dbReference>
<feature type="domain" description="BT-3987-like N-terminal" evidence="1">
    <location>
        <begin position="51"/>
        <end position="159"/>
    </location>
</feature>
<dbReference type="EMBL" id="GL945017">
    <property type="protein sequence ID" value="EGN58195.1"/>
    <property type="molecule type" value="Genomic_DNA"/>
</dbReference>
<evidence type="ECO:0000313" key="4">
    <source>
        <dbReference type="Proteomes" id="UP000002772"/>
    </source>
</evidence>
<proteinExistence type="predicted"/>
<dbReference type="Proteomes" id="UP000002772">
    <property type="component" value="Unassembled WGS sequence"/>
</dbReference>
<dbReference type="Pfam" id="PF08522">
    <property type="entry name" value="BT_3987-like_N"/>
    <property type="match status" value="1"/>
</dbReference>
<sequence>MNIINFIGLAFVAALVTPIVTSCNNYDFDQNVYPHKVSLMAGSDRIYDRTTVNLSAVEDGTASIKLVATLSGSLLADRDYHVTVAHDDSLFNAYNKSNFDVDSSKFAHLLPAEYYEDSSLSGTISAGTNKCTFDIKLKNLDKLSPDSTYFLDYKIIQHDAEAIATDNNKLDSRLDHVLLKITWKNDYASTATAYNYQLTGTQVINNNTKSVARPTNTVRAFSIDAHSVRFLAGDESYSDYTKALHDINVKSIIVTVNSQTATNPDAYNISIKPYKSDSLEVETLTPYGEYDNTFLLNKIGGSASSNATYYKEFRLHYKYRILTNIKQKDGTWTPGPWKEVLCKMRYQYNPRADQL</sequence>
<protein>
    <recommendedName>
        <fullName evidence="5">DUF4361 domain-containing protein</fullName>
    </recommendedName>
</protein>
<feature type="domain" description="BT-3044-like C-terminal" evidence="2">
    <location>
        <begin position="176"/>
        <end position="321"/>
    </location>
</feature>
<evidence type="ECO:0008006" key="5">
    <source>
        <dbReference type="Google" id="ProtNLM"/>
    </source>
</evidence>
<gene>
    <name evidence="3" type="ORF">Premu_2849</name>
</gene>
<reference evidence="4" key="1">
    <citation type="journal article" date="2011" name="Stand. Genomic Sci.">
        <title>Non-contiguous finished genome sequence of the opportunistic oral pathogen Prevotella multisaccharivorax type strain (PPPA20).</title>
        <authorList>
            <person name="Pati A."/>
            <person name="Gronow S."/>
            <person name="Lu M."/>
            <person name="Lapidus A."/>
            <person name="Nolan M."/>
            <person name="Lucas S."/>
            <person name="Hammon N."/>
            <person name="Deshpande S."/>
            <person name="Cheng J.F."/>
            <person name="Tapia R."/>
            <person name="Han C."/>
            <person name="Goodwin L."/>
            <person name="Pitluck S."/>
            <person name="Liolios K."/>
            <person name="Pagani I."/>
            <person name="Mavromatis K."/>
            <person name="Mikhailova N."/>
            <person name="Huntemann M."/>
            <person name="Chen A."/>
            <person name="Palaniappan K."/>
            <person name="Land M."/>
            <person name="Hauser L."/>
            <person name="Detter J.C."/>
            <person name="Brambilla E.M."/>
            <person name="Rohde M."/>
            <person name="Goker M."/>
            <person name="Woyke T."/>
            <person name="Bristow J."/>
            <person name="Eisen J.A."/>
            <person name="Markowitz V."/>
            <person name="Hugenholtz P."/>
            <person name="Kyrpides N.C."/>
            <person name="Klenk H.P."/>
            <person name="Ivanova N."/>
        </authorList>
    </citation>
    <scope>NUCLEOTIDE SEQUENCE [LARGE SCALE GENOMIC DNA]</scope>
    <source>
        <strain evidence="4">DSM 17128</strain>
    </source>
</reference>
<accession>F8N5N7</accession>
<name>F8N5N7_9BACT</name>
<dbReference type="InterPro" id="IPR013728">
    <property type="entry name" value="BT_3987-like_N"/>
</dbReference>
<dbReference type="HOGENOM" id="CLU_068210_0_0_10"/>
<dbReference type="RefSeq" id="WP_007576236.1">
    <property type="nucleotide sequence ID" value="NZ_BPTS01000002.1"/>
</dbReference>
<keyword evidence="4" id="KW-1185">Reference proteome</keyword>
<evidence type="ECO:0000259" key="1">
    <source>
        <dbReference type="Pfam" id="PF08522"/>
    </source>
</evidence>
<dbReference type="InterPro" id="IPR025371">
    <property type="entry name" value="BT_3044-like_C"/>
</dbReference>